<evidence type="ECO:0000313" key="2">
    <source>
        <dbReference type="Proteomes" id="UP000517187"/>
    </source>
</evidence>
<dbReference type="EMBL" id="JACIIJ010000005">
    <property type="protein sequence ID" value="MBB6221870.1"/>
    <property type="molecule type" value="Genomic_DNA"/>
</dbReference>
<sequence length="57" mass="6165">MQPLKMLPQQTAWIEEPIAADPAAYGKQKSGHSPLFRSGLAGAIAKLPVHPWSASRQ</sequence>
<name>A0A7W9ZS86_RHILE</name>
<organism evidence="1 2">
    <name type="scientific">Rhizobium leguminosarum</name>
    <dbReference type="NCBI Taxonomy" id="384"/>
    <lineage>
        <taxon>Bacteria</taxon>
        <taxon>Pseudomonadati</taxon>
        <taxon>Pseudomonadota</taxon>
        <taxon>Alphaproteobacteria</taxon>
        <taxon>Hyphomicrobiales</taxon>
        <taxon>Rhizobiaceae</taxon>
        <taxon>Rhizobium/Agrobacterium group</taxon>
        <taxon>Rhizobium</taxon>
    </lineage>
</organism>
<dbReference type="Proteomes" id="UP000517187">
    <property type="component" value="Unassembled WGS sequence"/>
</dbReference>
<dbReference type="AlphaFoldDB" id="A0A7W9ZS86"/>
<comment type="caution">
    <text evidence="1">The sequence shown here is derived from an EMBL/GenBank/DDBJ whole genome shotgun (WGS) entry which is preliminary data.</text>
</comment>
<protein>
    <submittedName>
        <fullName evidence="1">Uncharacterized protein</fullName>
    </submittedName>
</protein>
<gene>
    <name evidence="1" type="ORF">GGE66_002843</name>
</gene>
<proteinExistence type="predicted"/>
<dbReference type="RefSeq" id="WP_167315881.1">
    <property type="nucleotide sequence ID" value="NZ_JACIIJ010000005.1"/>
</dbReference>
<evidence type="ECO:0000313" key="1">
    <source>
        <dbReference type="EMBL" id="MBB6221870.1"/>
    </source>
</evidence>
<reference evidence="1 2" key="1">
    <citation type="submission" date="2020-08" db="EMBL/GenBank/DDBJ databases">
        <title>Genomic Encyclopedia of Type Strains, Phase IV (KMG-V): Genome sequencing to study the core and pangenomes of soil and plant-associated prokaryotes.</title>
        <authorList>
            <person name="Whitman W."/>
        </authorList>
    </citation>
    <scope>NUCLEOTIDE SEQUENCE [LARGE SCALE GENOMIC DNA]</scope>
    <source>
        <strain evidence="1 2">SEMIA 4011</strain>
    </source>
</reference>
<accession>A0A7W9ZS86</accession>